<organism evidence="2 3">
    <name type="scientific">Roseofilum casamattae BLCC-M143</name>
    <dbReference type="NCBI Taxonomy" id="3022442"/>
    <lineage>
        <taxon>Bacteria</taxon>
        <taxon>Bacillati</taxon>
        <taxon>Cyanobacteriota</taxon>
        <taxon>Cyanophyceae</taxon>
        <taxon>Desertifilales</taxon>
        <taxon>Desertifilaceae</taxon>
        <taxon>Roseofilum</taxon>
        <taxon>Roseofilum casamattae</taxon>
    </lineage>
</organism>
<name>A0ABT7C4J6_9CYAN</name>
<dbReference type="RefSeq" id="WP_283760289.1">
    <property type="nucleotide sequence ID" value="NZ_JAQOSQ010000043.1"/>
</dbReference>
<dbReference type="Pfam" id="PF20472">
    <property type="entry name" value="PDDEXK_11"/>
    <property type="match status" value="1"/>
</dbReference>
<gene>
    <name evidence="2" type="ORF">PMH09_20915</name>
</gene>
<dbReference type="InterPro" id="IPR046821">
    <property type="entry name" value="PDDEXK_11"/>
</dbReference>
<reference evidence="2 3" key="1">
    <citation type="submission" date="2023-01" db="EMBL/GenBank/DDBJ databases">
        <title>Novel diversity within Roseofilum (Cyanobacteria; Desertifilaceae) from marine benthic mats with descriptions of four novel species.</title>
        <authorList>
            <person name="Wang Y."/>
            <person name="Berthold D.E."/>
            <person name="Hu J."/>
            <person name="Lefler F.W."/>
            <person name="Laughinghouse H.D. IV."/>
        </authorList>
    </citation>
    <scope>NUCLEOTIDE SEQUENCE [LARGE SCALE GENOMIC DNA]</scope>
    <source>
        <strain evidence="2 3">BLCC-M143</strain>
    </source>
</reference>
<evidence type="ECO:0000259" key="1">
    <source>
        <dbReference type="Pfam" id="PF20472"/>
    </source>
</evidence>
<proteinExistence type="predicted"/>
<evidence type="ECO:0000313" key="3">
    <source>
        <dbReference type="Proteomes" id="UP001232992"/>
    </source>
</evidence>
<sequence length="154" mass="18381">MARKTERATANQRGKNLEHFIQSRLEERNYQFVDKIRFLPAMYLEQPIYSKQVYIGKSIYETPRYCDFILYHPQKWPDALVIEAQWQHASGSMDEKYPYTILNIKKLNYQTIFLLDGDGYKKGAKDWIISQIDSKLLQVFNMMQFQAWVNRGNI</sequence>
<feature type="domain" description="PD-(D/E)XK nuclease" evidence="1">
    <location>
        <begin position="9"/>
        <end position="151"/>
    </location>
</feature>
<protein>
    <recommendedName>
        <fullName evidence="1">PD-(D/E)XK nuclease domain-containing protein</fullName>
    </recommendedName>
</protein>
<dbReference type="EMBL" id="JAQOSQ010000043">
    <property type="protein sequence ID" value="MDJ1185648.1"/>
    <property type="molecule type" value="Genomic_DNA"/>
</dbReference>
<evidence type="ECO:0000313" key="2">
    <source>
        <dbReference type="EMBL" id="MDJ1185648.1"/>
    </source>
</evidence>
<keyword evidence="3" id="KW-1185">Reference proteome</keyword>
<dbReference type="Proteomes" id="UP001232992">
    <property type="component" value="Unassembled WGS sequence"/>
</dbReference>
<comment type="caution">
    <text evidence="2">The sequence shown here is derived from an EMBL/GenBank/DDBJ whole genome shotgun (WGS) entry which is preliminary data.</text>
</comment>
<accession>A0ABT7C4J6</accession>